<feature type="domain" description="JmjC" evidence="14">
    <location>
        <begin position="452"/>
        <end position="600"/>
    </location>
</feature>
<evidence type="ECO:0000256" key="7">
    <source>
        <dbReference type="ARBA" id="ARBA00023004"/>
    </source>
</evidence>
<sequence length="714" mass="80530">MADRVCAKFVSKKIRKQNEVSFWNTIQPNEQNIDPVLVSTVPVSGDVNDIAFYDTSTFFVALGNGSIAMMRSTKAPATGVLCQSPEIASIGEDDADSCSLNAAVFTSQNEIFTGNSRGMIKLWDLRSISEKPILSTSLSEDSEVGVTSMDRHPFQGHIVAVGGYDGMLTVYDMRKAQTPVTVMEASDNCLNDLRFHPERADHLFTASESGAVWHWMYLEVRNTSSAQFSETDCSTLLLKIDSALHYVWEQLHTGQWKDVDPEWRKLYSYVSLFKALLCLELGKDEGSGLVNAIAACDMGLIMGEPILDGLLSNIADILNEKLWMLSETKRAIQENQKEHEDSNGCYPQMNKENFVETVHVPSIETFLLDIMDKKPVVITGVMDSWPAMSESRWSVHYLRKVAGYRTVPIEIGSKYTDDAWSQSLTTVNEFIDNYILTSNATAGYLAQYQLFQQIPQLKKDILVPDYCYLGTCDEIQVNAWFGPRGTISPLHYDPDHNFLSQVVGSKYIRLYSEEVTSSLYPHEQDLLFNTSQVDVEHPDLEHFPLFPSAPYLETILESGSMLYLPPRMWHYVRSLSTSFSCYIKMVPPASKRAQADKILGKSLASSGLRNTLHGDVFQLRLLMLFLTRGLRVGYNFKLDTEMPGKGGKFDDLIFTYKNRESKRITRYLQAKHKFDDSTKIKASDLLNEKRSKTMKNSTIASLELISALMRMISC</sequence>
<dbReference type="PANTHER" id="PTHR12461:SF106">
    <property type="entry name" value="BIFUNCTIONAL PEPTIDASE AND ARGINYL-HYDROXYLASE JMJD5"/>
    <property type="match status" value="1"/>
</dbReference>
<keyword evidence="8" id="KW-0805">Transcription regulation</keyword>
<dbReference type="InterPro" id="IPR036322">
    <property type="entry name" value="WD40_repeat_dom_sf"/>
</dbReference>
<comment type="subcellular location">
    <subcellularLocation>
        <location evidence="2">Nucleus</location>
    </subcellularLocation>
</comment>
<keyword evidence="4" id="KW-0156">Chromatin regulator</keyword>
<evidence type="ECO:0000256" key="1">
    <source>
        <dbReference type="ARBA" id="ARBA00001954"/>
    </source>
</evidence>
<dbReference type="InterPro" id="IPR041667">
    <property type="entry name" value="Cupin_8"/>
</dbReference>
<evidence type="ECO:0000256" key="9">
    <source>
        <dbReference type="ARBA" id="ARBA00023108"/>
    </source>
</evidence>
<dbReference type="Pfam" id="PF13621">
    <property type="entry name" value="Cupin_8"/>
    <property type="match status" value="1"/>
</dbReference>
<dbReference type="AlphaFoldDB" id="A0A4Y7ME16"/>
<dbReference type="InterPro" id="IPR056520">
    <property type="entry name" value="ARM_KDM8_N"/>
</dbReference>
<evidence type="ECO:0000256" key="5">
    <source>
        <dbReference type="ARBA" id="ARBA00022964"/>
    </source>
</evidence>
<keyword evidence="7" id="KW-0408">Iron</keyword>
<accession>A0A4Y7ME16</accession>
<evidence type="ECO:0000259" key="14">
    <source>
        <dbReference type="PROSITE" id="PS51184"/>
    </source>
</evidence>
<evidence type="ECO:0000256" key="10">
    <source>
        <dbReference type="ARBA" id="ARBA00023163"/>
    </source>
</evidence>
<evidence type="ECO:0000256" key="13">
    <source>
        <dbReference type="ARBA" id="ARBA00049800"/>
    </source>
</evidence>
<dbReference type="FunFam" id="2.60.120.650:FF:000061">
    <property type="entry name" value="Glucosamine 6-phosphate N-acetyltransferase"/>
    <property type="match status" value="1"/>
</dbReference>
<dbReference type="Gene3D" id="2.130.10.10">
    <property type="entry name" value="YVTN repeat-like/Quinoprotein amine dehydrogenase"/>
    <property type="match status" value="1"/>
</dbReference>
<reference evidence="15" key="1">
    <citation type="submission" date="2018-08" db="EMBL/GenBank/DDBJ databases">
        <authorList>
            <person name="Cornetti L."/>
        </authorList>
    </citation>
    <scope>NUCLEOTIDE SEQUENCE</scope>
    <source>
        <strain evidence="15">CA-CH-1</strain>
    </source>
</reference>
<proteinExistence type="evidence at transcript level"/>
<dbReference type="SUPFAM" id="SSF50978">
    <property type="entry name" value="WD40 repeat-like"/>
    <property type="match status" value="1"/>
</dbReference>
<dbReference type="SMART" id="SM00320">
    <property type="entry name" value="WD40"/>
    <property type="match status" value="4"/>
</dbReference>
<dbReference type="Pfam" id="PF24472">
    <property type="entry name" value="ARM_KDM8_N"/>
    <property type="match status" value="1"/>
</dbReference>
<organism evidence="15">
    <name type="scientific">Daphnia magna</name>
    <dbReference type="NCBI Taxonomy" id="35525"/>
    <lineage>
        <taxon>Eukaryota</taxon>
        <taxon>Metazoa</taxon>
        <taxon>Ecdysozoa</taxon>
        <taxon>Arthropoda</taxon>
        <taxon>Crustacea</taxon>
        <taxon>Branchiopoda</taxon>
        <taxon>Diplostraca</taxon>
        <taxon>Cladocera</taxon>
        <taxon>Anomopoda</taxon>
        <taxon>Daphniidae</taxon>
        <taxon>Daphnia</taxon>
    </lineage>
</organism>
<dbReference type="InterPro" id="IPR003347">
    <property type="entry name" value="JmjC_dom"/>
</dbReference>
<dbReference type="GO" id="GO:0048511">
    <property type="term" value="P:rhythmic process"/>
    <property type="evidence" value="ECO:0007669"/>
    <property type="project" value="UniProtKB-KW"/>
</dbReference>
<dbReference type="SMART" id="SM00558">
    <property type="entry name" value="JmjC"/>
    <property type="match status" value="1"/>
</dbReference>
<keyword evidence="10" id="KW-0804">Transcription</keyword>
<keyword evidence="11" id="KW-0539">Nucleus</keyword>
<evidence type="ECO:0000256" key="8">
    <source>
        <dbReference type="ARBA" id="ARBA00023015"/>
    </source>
</evidence>
<gene>
    <name evidence="15" type="primary">EOG090X0844</name>
</gene>
<evidence type="ECO:0000256" key="2">
    <source>
        <dbReference type="ARBA" id="ARBA00004123"/>
    </source>
</evidence>
<dbReference type="GO" id="GO:0005634">
    <property type="term" value="C:nucleus"/>
    <property type="evidence" value="ECO:0007669"/>
    <property type="project" value="UniProtKB-SubCell"/>
</dbReference>
<dbReference type="PANTHER" id="PTHR12461">
    <property type="entry name" value="HYPOXIA-INDUCIBLE FACTOR 1 ALPHA INHIBITOR-RELATED"/>
    <property type="match status" value="1"/>
</dbReference>
<evidence type="ECO:0000313" key="15">
    <source>
        <dbReference type="EMBL" id="SVE79561.1"/>
    </source>
</evidence>
<dbReference type="OrthoDB" id="47172at2759"/>
<name>A0A4Y7ME16_9CRUS</name>
<comment type="cofactor">
    <cofactor evidence="1">
        <name>Fe(2+)</name>
        <dbReference type="ChEBI" id="CHEBI:29033"/>
    </cofactor>
</comment>
<evidence type="ECO:0000256" key="12">
    <source>
        <dbReference type="ARBA" id="ARBA00023306"/>
    </source>
</evidence>
<protein>
    <recommendedName>
        <fullName evidence="13">JmjC domain-containing protein 5</fullName>
    </recommendedName>
</protein>
<dbReference type="GO" id="GO:0046872">
    <property type="term" value="F:metal ion binding"/>
    <property type="evidence" value="ECO:0007669"/>
    <property type="project" value="UniProtKB-KW"/>
</dbReference>
<dbReference type="SUPFAM" id="SSF51197">
    <property type="entry name" value="Clavaminate synthase-like"/>
    <property type="match status" value="1"/>
</dbReference>
<keyword evidence="3" id="KW-0479">Metal-binding</keyword>
<evidence type="ECO:0000256" key="3">
    <source>
        <dbReference type="ARBA" id="ARBA00022723"/>
    </source>
</evidence>
<keyword evidence="6" id="KW-0560">Oxidoreductase</keyword>
<dbReference type="Gene3D" id="2.60.120.650">
    <property type="entry name" value="Cupin"/>
    <property type="match status" value="1"/>
</dbReference>
<evidence type="ECO:0000256" key="11">
    <source>
        <dbReference type="ARBA" id="ARBA00023242"/>
    </source>
</evidence>
<keyword evidence="12" id="KW-0131">Cell cycle</keyword>
<dbReference type="GO" id="GO:0051864">
    <property type="term" value="F:histone H3K36 demethylase activity"/>
    <property type="evidence" value="ECO:0007669"/>
    <property type="project" value="TreeGrafter"/>
</dbReference>
<dbReference type="InterPro" id="IPR015943">
    <property type="entry name" value="WD40/YVTN_repeat-like_dom_sf"/>
</dbReference>
<dbReference type="InterPro" id="IPR001680">
    <property type="entry name" value="WD40_rpt"/>
</dbReference>
<keyword evidence="5" id="KW-0223">Dioxygenase</keyword>
<evidence type="ECO:0000256" key="4">
    <source>
        <dbReference type="ARBA" id="ARBA00022853"/>
    </source>
</evidence>
<evidence type="ECO:0000256" key="6">
    <source>
        <dbReference type="ARBA" id="ARBA00023002"/>
    </source>
</evidence>
<dbReference type="PROSITE" id="PS51184">
    <property type="entry name" value="JMJC"/>
    <property type="match status" value="1"/>
</dbReference>
<keyword evidence="9" id="KW-0090">Biological rhythms</keyword>
<dbReference type="EMBL" id="LR009942">
    <property type="protein sequence ID" value="SVE79561.1"/>
    <property type="molecule type" value="mRNA"/>
</dbReference>